<feature type="transmembrane region" description="Helical" evidence="7">
    <location>
        <begin position="200"/>
        <end position="218"/>
    </location>
</feature>
<keyword evidence="5 7" id="KW-1133">Transmembrane helix</keyword>
<feature type="transmembrane region" description="Helical" evidence="7">
    <location>
        <begin position="139"/>
        <end position="156"/>
    </location>
</feature>
<dbReference type="GO" id="GO:0005886">
    <property type="term" value="C:plasma membrane"/>
    <property type="evidence" value="ECO:0007669"/>
    <property type="project" value="UniProtKB-SubCell"/>
</dbReference>
<dbReference type="PANTHER" id="PTHR23291">
    <property type="entry name" value="BAX INHIBITOR-RELATED"/>
    <property type="match status" value="1"/>
</dbReference>
<feature type="transmembrane region" description="Helical" evidence="7">
    <location>
        <begin position="74"/>
        <end position="98"/>
    </location>
</feature>
<name>A0A1L6T9D5_PISSA</name>
<dbReference type="OrthoDB" id="9813298at2"/>
<accession>A0A1L6T9D5</accession>
<keyword evidence="8" id="KW-0378">Hydrolase</keyword>
<dbReference type="RefSeq" id="WP_017376590.1">
    <property type="nucleotide sequence ID" value="NZ_CP012508.1"/>
</dbReference>
<protein>
    <submittedName>
        <fullName evidence="8">Modulator of FtsH protease YccA</fullName>
    </submittedName>
</protein>
<feature type="transmembrane region" description="Helical" evidence="7">
    <location>
        <begin position="50"/>
        <end position="67"/>
    </location>
</feature>
<dbReference type="AlphaFoldDB" id="A0A1L6T9D5"/>
<keyword evidence="6 7" id="KW-0472">Membrane</keyword>
<feature type="transmembrane region" description="Helical" evidence="7">
    <location>
        <begin position="162"/>
        <end position="180"/>
    </location>
</feature>
<evidence type="ECO:0000256" key="3">
    <source>
        <dbReference type="ARBA" id="ARBA00022475"/>
    </source>
</evidence>
<comment type="similarity">
    <text evidence="2 7">Belongs to the BI1 family.</text>
</comment>
<reference evidence="8 9" key="1">
    <citation type="journal article" date="2014" name="Genome Announc.">
        <title>Comparative Genome Analysis of Two Isolates of the Fish Pathogen Piscirickettsia salmonis from Different Hosts Reveals Major Differences in Virulence-Associated Secretion Systems.</title>
        <authorList>
            <person name="Bohle H."/>
            <person name="Henriquez P."/>
            <person name="Grothusen H."/>
            <person name="Navas E."/>
            <person name="Sandoval A."/>
            <person name="Bustamante F."/>
            <person name="Bustos P."/>
            <person name="Mancilla M."/>
        </authorList>
    </citation>
    <scope>NUCLEOTIDE SEQUENCE [LARGE SCALE GENOMIC DNA]</scope>
    <source>
        <strain evidence="9">B1-32597</strain>
    </source>
</reference>
<dbReference type="Pfam" id="PF01027">
    <property type="entry name" value="Bax1-I"/>
    <property type="match status" value="1"/>
</dbReference>
<evidence type="ECO:0000256" key="7">
    <source>
        <dbReference type="RuleBase" id="RU004379"/>
    </source>
</evidence>
<evidence type="ECO:0000256" key="2">
    <source>
        <dbReference type="ARBA" id="ARBA00010350"/>
    </source>
</evidence>
<evidence type="ECO:0000256" key="6">
    <source>
        <dbReference type="ARBA" id="ARBA00023136"/>
    </source>
</evidence>
<dbReference type="PANTHER" id="PTHR23291:SF115">
    <property type="entry name" value="MODULATOR OF FTSH PROTEASE YCCA"/>
    <property type="match status" value="1"/>
</dbReference>
<dbReference type="InterPro" id="IPR006214">
    <property type="entry name" value="Bax_inhibitor_1-related"/>
</dbReference>
<evidence type="ECO:0000256" key="5">
    <source>
        <dbReference type="ARBA" id="ARBA00022989"/>
    </source>
</evidence>
<evidence type="ECO:0000313" key="9">
    <source>
        <dbReference type="Proteomes" id="UP000029558"/>
    </source>
</evidence>
<gene>
    <name evidence="8" type="primary">yccA</name>
    <name evidence="8" type="ORF">KU39_604</name>
</gene>
<keyword evidence="4 7" id="KW-0812">Transmembrane</keyword>
<evidence type="ECO:0000256" key="4">
    <source>
        <dbReference type="ARBA" id="ARBA00022692"/>
    </source>
</evidence>
<evidence type="ECO:0000313" key="8">
    <source>
        <dbReference type="EMBL" id="ALB21788.1"/>
    </source>
</evidence>
<feature type="transmembrane region" description="Helical" evidence="7">
    <location>
        <begin position="25"/>
        <end position="44"/>
    </location>
</feature>
<dbReference type="GO" id="GO:0006508">
    <property type="term" value="P:proteolysis"/>
    <property type="evidence" value="ECO:0007669"/>
    <property type="project" value="UniProtKB-KW"/>
</dbReference>
<organism evidence="8 9">
    <name type="scientific">Piscirickettsia salmonis</name>
    <dbReference type="NCBI Taxonomy" id="1238"/>
    <lineage>
        <taxon>Bacteria</taxon>
        <taxon>Pseudomonadati</taxon>
        <taxon>Pseudomonadota</taxon>
        <taxon>Gammaproteobacteria</taxon>
        <taxon>Thiotrichales</taxon>
        <taxon>Piscirickettsiaceae</taxon>
        <taxon>Piscirickettsia</taxon>
    </lineage>
</organism>
<proteinExistence type="inferred from homology"/>
<comment type="subcellular location">
    <subcellularLocation>
        <location evidence="1">Cell membrane</location>
        <topology evidence="1">Multi-pass membrane protein</topology>
    </subcellularLocation>
</comment>
<dbReference type="GO" id="GO:0008233">
    <property type="term" value="F:peptidase activity"/>
    <property type="evidence" value="ECO:0007669"/>
    <property type="project" value="UniProtKB-KW"/>
</dbReference>
<keyword evidence="8" id="KW-0645">Protease</keyword>
<dbReference type="EMBL" id="CP012508">
    <property type="protein sequence ID" value="ALB21788.1"/>
    <property type="molecule type" value="Genomic_DNA"/>
</dbReference>
<sequence length="222" mass="23981">MYQQQSTVQRNTSLLANHKVLRSTYFLLSLTLLFSAATAGWALVNHATPVNPILNLIISFALLFATMKLRNSSWGIVTLFGFTGFFGYALGPVLNFYITQFSNGSALVLSALATTGVTFFVMSALAIAKPQAVTRLGGVLMAGLIVVVIASLLNLFLHLPALQLAISIIAALVFAGFIAWDTQRIISGGETNYIMATMSLYLNIVNLFMSLLQIFAAFSGRD</sequence>
<feature type="transmembrane region" description="Helical" evidence="7">
    <location>
        <begin position="104"/>
        <end position="127"/>
    </location>
</feature>
<dbReference type="Proteomes" id="UP000029558">
    <property type="component" value="Chromosome"/>
</dbReference>
<evidence type="ECO:0000256" key="1">
    <source>
        <dbReference type="ARBA" id="ARBA00004651"/>
    </source>
</evidence>
<keyword evidence="3" id="KW-1003">Cell membrane</keyword>